<evidence type="ECO:0000256" key="1">
    <source>
        <dbReference type="ARBA" id="ARBA00009232"/>
    </source>
</evidence>
<keyword evidence="7" id="KW-1185">Reference proteome</keyword>
<dbReference type="RefSeq" id="WP_269558695.1">
    <property type="nucleotide sequence ID" value="NZ_CP114767.1"/>
</dbReference>
<dbReference type="Gene3D" id="3.10.300.10">
    <property type="entry name" value="Methylpurine-DNA glycosylase (MPG)"/>
    <property type="match status" value="1"/>
</dbReference>
<dbReference type="PANTHER" id="PTHR10429:SF0">
    <property type="entry name" value="DNA-3-METHYLADENINE GLYCOSYLASE"/>
    <property type="match status" value="1"/>
</dbReference>
<proteinExistence type="inferred from homology"/>
<evidence type="ECO:0000256" key="3">
    <source>
        <dbReference type="ARBA" id="ARBA00022801"/>
    </source>
</evidence>
<dbReference type="Proteomes" id="UP001211005">
    <property type="component" value="Chromosome"/>
</dbReference>
<keyword evidence="3 5" id="KW-0378">Hydrolase</keyword>
<name>A0ABY7LJJ5_9BACT</name>
<dbReference type="InterPro" id="IPR003180">
    <property type="entry name" value="MPG"/>
</dbReference>
<protein>
    <recommendedName>
        <fullName evidence="5">Putative 3-methyladenine DNA glycosylase</fullName>
        <ecNumber evidence="5">3.2.2.-</ecNumber>
    </recommendedName>
</protein>
<accession>A0ABY7LJJ5</accession>
<dbReference type="InterPro" id="IPR036995">
    <property type="entry name" value="MPG_sf"/>
</dbReference>
<dbReference type="PANTHER" id="PTHR10429">
    <property type="entry name" value="DNA-3-METHYLADENINE GLYCOSYLASE"/>
    <property type="match status" value="1"/>
</dbReference>
<dbReference type="CDD" id="cd00540">
    <property type="entry name" value="AAG"/>
    <property type="match status" value="1"/>
</dbReference>
<evidence type="ECO:0000313" key="6">
    <source>
        <dbReference type="EMBL" id="WBA40608.1"/>
    </source>
</evidence>
<dbReference type="NCBIfam" id="TIGR00567">
    <property type="entry name" value="3mg"/>
    <property type="match status" value="1"/>
</dbReference>
<evidence type="ECO:0000256" key="5">
    <source>
        <dbReference type="HAMAP-Rule" id="MF_00527"/>
    </source>
</evidence>
<sequence length="203" mass="22522">MLHPKLPPDFYRRPDPVQIARDLLGKYLFTCLDGELTGGRIVETEAYSHHGDQSMQLHLKRRGPHGHALHEPGGRAYLYQVYQRHTLFNISTNEADKPDTILIRAIEPLVGLDIMLRRRGLETASAKLTAGPGLLTQALGVTPALSGTDLQGDTLWIEDHAEQVPEADVLSSPRVGLAYAGEEAASLPWRFRIISSLWTSKVK</sequence>
<reference evidence="6 7" key="1">
    <citation type="submission" date="2022-12" db="EMBL/GenBank/DDBJ databases">
        <title>Hymenobacter canadensis sp. nov. isolated from lake water of the Cambridge Bay, Canada.</title>
        <authorList>
            <person name="Kim W.H."/>
            <person name="Lee Y.M."/>
        </authorList>
    </citation>
    <scope>NUCLEOTIDE SEQUENCE [LARGE SCALE GENOMIC DNA]</scope>
    <source>
        <strain evidence="6 7">PAMC 29467</strain>
    </source>
</reference>
<evidence type="ECO:0000256" key="2">
    <source>
        <dbReference type="ARBA" id="ARBA00022763"/>
    </source>
</evidence>
<gene>
    <name evidence="6" type="ORF">O3303_12320</name>
</gene>
<dbReference type="SUPFAM" id="SSF50486">
    <property type="entry name" value="FMT C-terminal domain-like"/>
    <property type="match status" value="1"/>
</dbReference>
<keyword evidence="4 5" id="KW-0234">DNA repair</keyword>
<dbReference type="HAMAP" id="MF_00527">
    <property type="entry name" value="3MGH"/>
    <property type="match status" value="1"/>
</dbReference>
<comment type="similarity">
    <text evidence="1 5">Belongs to the DNA glycosylase MPG family.</text>
</comment>
<dbReference type="EMBL" id="CP114767">
    <property type="protein sequence ID" value="WBA40608.1"/>
    <property type="molecule type" value="Genomic_DNA"/>
</dbReference>
<evidence type="ECO:0000256" key="4">
    <source>
        <dbReference type="ARBA" id="ARBA00023204"/>
    </source>
</evidence>
<keyword evidence="2 5" id="KW-0227">DNA damage</keyword>
<evidence type="ECO:0000313" key="7">
    <source>
        <dbReference type="Proteomes" id="UP001211005"/>
    </source>
</evidence>
<dbReference type="InterPro" id="IPR011034">
    <property type="entry name" value="Formyl_transferase-like_C_sf"/>
</dbReference>
<dbReference type="EC" id="3.2.2.-" evidence="5"/>
<dbReference type="Pfam" id="PF02245">
    <property type="entry name" value="Pur_DNA_glyco"/>
    <property type="match status" value="1"/>
</dbReference>
<organism evidence="6 7">
    <name type="scientific">Hymenobacter canadensis</name>
    <dbReference type="NCBI Taxonomy" id="2999067"/>
    <lineage>
        <taxon>Bacteria</taxon>
        <taxon>Pseudomonadati</taxon>
        <taxon>Bacteroidota</taxon>
        <taxon>Cytophagia</taxon>
        <taxon>Cytophagales</taxon>
        <taxon>Hymenobacteraceae</taxon>
        <taxon>Hymenobacter</taxon>
    </lineage>
</organism>